<proteinExistence type="predicted"/>
<dbReference type="EMBL" id="HG994360">
    <property type="protein sequence ID" value="CAF2088432.1"/>
    <property type="molecule type" value="Genomic_DNA"/>
</dbReference>
<accession>A0A816SVL5</accession>
<dbReference type="Proteomes" id="UP001295469">
    <property type="component" value="Chromosome A06"/>
</dbReference>
<dbReference type="AlphaFoldDB" id="A0A816SVL5"/>
<evidence type="ECO:0000313" key="1">
    <source>
        <dbReference type="EMBL" id="CAF2088432.1"/>
    </source>
</evidence>
<reference evidence="1" key="1">
    <citation type="submission" date="2021-01" db="EMBL/GenBank/DDBJ databases">
        <authorList>
            <consortium name="Genoscope - CEA"/>
            <person name="William W."/>
        </authorList>
    </citation>
    <scope>NUCLEOTIDE SEQUENCE</scope>
</reference>
<protein>
    <submittedName>
        <fullName evidence="1">(rape) hypothetical protein</fullName>
    </submittedName>
</protein>
<organism evidence="1">
    <name type="scientific">Brassica napus</name>
    <name type="common">Rape</name>
    <dbReference type="NCBI Taxonomy" id="3708"/>
    <lineage>
        <taxon>Eukaryota</taxon>
        <taxon>Viridiplantae</taxon>
        <taxon>Streptophyta</taxon>
        <taxon>Embryophyta</taxon>
        <taxon>Tracheophyta</taxon>
        <taxon>Spermatophyta</taxon>
        <taxon>Magnoliopsida</taxon>
        <taxon>eudicotyledons</taxon>
        <taxon>Gunneridae</taxon>
        <taxon>Pentapetalae</taxon>
        <taxon>rosids</taxon>
        <taxon>malvids</taxon>
        <taxon>Brassicales</taxon>
        <taxon>Brassicaceae</taxon>
        <taxon>Brassiceae</taxon>
        <taxon>Brassica</taxon>
    </lineage>
</organism>
<name>A0A816SVL5_BRANA</name>
<gene>
    <name evidence="1" type="ORF">DARMORV10_A06P33450.1</name>
</gene>
<sequence>MCCHVCLGWASLGLVCSLDECLCSWVLVWVWMLEPLSFGLFVCFKLYQ</sequence>